<keyword evidence="1" id="KW-0479">Metal-binding</keyword>
<dbReference type="EMBL" id="JAINDJ010000002">
    <property type="protein sequence ID" value="KAG9458410.1"/>
    <property type="molecule type" value="Genomic_DNA"/>
</dbReference>
<dbReference type="AlphaFoldDB" id="A0AAV7FE05"/>
<keyword evidence="1" id="KW-0863">Zinc-finger</keyword>
<dbReference type="PANTHER" id="PTHR35317:SF31">
    <property type="entry name" value="DUF4219 DOMAIN-CONTAINING PROTEIN"/>
    <property type="match status" value="1"/>
</dbReference>
<dbReference type="InterPro" id="IPR036875">
    <property type="entry name" value="Znf_CCHC_sf"/>
</dbReference>
<dbReference type="SUPFAM" id="SSF57756">
    <property type="entry name" value="Retrovirus zinc finger-like domains"/>
    <property type="match status" value="1"/>
</dbReference>
<organism evidence="3 4">
    <name type="scientific">Aristolochia fimbriata</name>
    <name type="common">White veined hardy Dutchman's pipe vine</name>
    <dbReference type="NCBI Taxonomy" id="158543"/>
    <lineage>
        <taxon>Eukaryota</taxon>
        <taxon>Viridiplantae</taxon>
        <taxon>Streptophyta</taxon>
        <taxon>Embryophyta</taxon>
        <taxon>Tracheophyta</taxon>
        <taxon>Spermatophyta</taxon>
        <taxon>Magnoliopsida</taxon>
        <taxon>Magnoliidae</taxon>
        <taxon>Piperales</taxon>
        <taxon>Aristolochiaceae</taxon>
        <taxon>Aristolochia</taxon>
    </lineage>
</organism>
<dbReference type="Gene3D" id="4.10.60.10">
    <property type="entry name" value="Zinc finger, CCHC-type"/>
    <property type="match status" value="1"/>
</dbReference>
<evidence type="ECO:0000313" key="3">
    <source>
        <dbReference type="EMBL" id="KAG9458410.1"/>
    </source>
</evidence>
<comment type="caution">
    <text evidence="3">The sequence shown here is derived from an EMBL/GenBank/DDBJ whole genome shotgun (WGS) entry which is preliminary data.</text>
</comment>
<name>A0AAV7FE05_ARIFI</name>
<reference evidence="3 4" key="1">
    <citation type="submission" date="2021-07" db="EMBL/GenBank/DDBJ databases">
        <title>The Aristolochia fimbriata genome: insights into angiosperm evolution, floral development and chemical biosynthesis.</title>
        <authorList>
            <person name="Jiao Y."/>
        </authorList>
    </citation>
    <scope>NUCLEOTIDE SEQUENCE [LARGE SCALE GENOMIC DNA]</scope>
    <source>
        <strain evidence="3">IBCAS-2021</strain>
        <tissue evidence="3">Leaf</tissue>
    </source>
</reference>
<accession>A0AAV7FE05</accession>
<sequence>MLMTQFELMRMRDDETILEFKGKIRDIANQSDNLGDRIPQDRLVKKVLRSLSSKFKMKRIAIEENRSLNNMTLNELIGLLKTFEMNEESCDSVGGNKKESVVFQSFASNEVTQSTEEFGTPIITLTELDAMVSLLAKGLNKFIRKNMKKNYSSGESRQSGVSFDSANRNKVIMCYECGGRGHIQSKCPTYLRKKKSSVAAWSDDSSASEDDECNYVAFTASVQHNSILPAREKDQCITIVPDDETDDEDGIGTIENIIK</sequence>
<feature type="domain" description="CCHC-type" evidence="2">
    <location>
        <begin position="174"/>
        <end position="188"/>
    </location>
</feature>
<dbReference type="PROSITE" id="PS50158">
    <property type="entry name" value="ZF_CCHC"/>
    <property type="match status" value="1"/>
</dbReference>
<gene>
    <name evidence="3" type="ORF">H6P81_002918</name>
</gene>
<evidence type="ECO:0000259" key="2">
    <source>
        <dbReference type="PROSITE" id="PS50158"/>
    </source>
</evidence>
<dbReference type="PANTHER" id="PTHR35317">
    <property type="entry name" value="OS04G0629600 PROTEIN"/>
    <property type="match status" value="1"/>
</dbReference>
<evidence type="ECO:0000313" key="4">
    <source>
        <dbReference type="Proteomes" id="UP000825729"/>
    </source>
</evidence>
<keyword evidence="1" id="KW-0862">Zinc</keyword>
<dbReference type="GO" id="GO:0003676">
    <property type="term" value="F:nucleic acid binding"/>
    <property type="evidence" value="ECO:0007669"/>
    <property type="project" value="InterPro"/>
</dbReference>
<evidence type="ECO:0000256" key="1">
    <source>
        <dbReference type="PROSITE-ProRule" id="PRU00047"/>
    </source>
</evidence>
<keyword evidence="4" id="KW-1185">Reference proteome</keyword>
<proteinExistence type="predicted"/>
<dbReference type="GO" id="GO:0008270">
    <property type="term" value="F:zinc ion binding"/>
    <property type="evidence" value="ECO:0007669"/>
    <property type="project" value="UniProtKB-KW"/>
</dbReference>
<dbReference type="Proteomes" id="UP000825729">
    <property type="component" value="Unassembled WGS sequence"/>
</dbReference>
<protein>
    <recommendedName>
        <fullName evidence="2">CCHC-type domain-containing protein</fullName>
    </recommendedName>
</protein>
<dbReference type="InterPro" id="IPR001878">
    <property type="entry name" value="Znf_CCHC"/>
</dbReference>
<dbReference type="Pfam" id="PF14223">
    <property type="entry name" value="Retrotran_gag_2"/>
    <property type="match status" value="1"/>
</dbReference>